<reference evidence="1 2" key="1">
    <citation type="submission" date="2019-06" db="EMBL/GenBank/DDBJ databases">
        <title>Genome of Methylobacterium sp. 17Sr1-39.</title>
        <authorList>
            <person name="Seo T."/>
        </authorList>
    </citation>
    <scope>NUCLEOTIDE SEQUENCE [LARGE SCALE GENOMIC DNA]</scope>
    <source>
        <strain evidence="1 2">17Sr1-39</strain>
    </source>
</reference>
<evidence type="ECO:0000313" key="1">
    <source>
        <dbReference type="EMBL" id="TNC16428.1"/>
    </source>
</evidence>
<accession>A0A5C4LPR5</accession>
<dbReference type="RefSeq" id="WP_139034240.1">
    <property type="nucleotide sequence ID" value="NZ_VDDA01000001.1"/>
</dbReference>
<dbReference type="EMBL" id="VDDA01000001">
    <property type="protein sequence ID" value="TNC16428.1"/>
    <property type="molecule type" value="Genomic_DNA"/>
</dbReference>
<dbReference type="Proteomes" id="UP000305267">
    <property type="component" value="Unassembled WGS sequence"/>
</dbReference>
<sequence>MSLADLRRRLERVEAIHVVEAPRAILADRPMGDEEGVAALRDWRRWTADGRASLHRGILYIVEPRSPTEAEWAADHLQRH</sequence>
<dbReference type="OrthoDB" id="7998711at2"/>
<dbReference type="AlphaFoldDB" id="A0A5C4LPR5"/>
<evidence type="ECO:0000313" key="2">
    <source>
        <dbReference type="Proteomes" id="UP000305267"/>
    </source>
</evidence>
<keyword evidence="2" id="KW-1185">Reference proteome</keyword>
<name>A0A5C4LPR5_9HYPH</name>
<proteinExistence type="predicted"/>
<protein>
    <submittedName>
        <fullName evidence="1">Uncharacterized protein</fullName>
    </submittedName>
</protein>
<comment type="caution">
    <text evidence="1">The sequence shown here is derived from an EMBL/GenBank/DDBJ whole genome shotgun (WGS) entry which is preliminary data.</text>
</comment>
<organism evidence="1 2">
    <name type="scientific">Methylobacterium terricola</name>
    <dbReference type="NCBI Taxonomy" id="2583531"/>
    <lineage>
        <taxon>Bacteria</taxon>
        <taxon>Pseudomonadati</taxon>
        <taxon>Pseudomonadota</taxon>
        <taxon>Alphaproteobacteria</taxon>
        <taxon>Hyphomicrobiales</taxon>
        <taxon>Methylobacteriaceae</taxon>
        <taxon>Methylobacterium</taxon>
    </lineage>
</organism>
<gene>
    <name evidence="1" type="ORF">FF100_04060</name>
</gene>